<dbReference type="GO" id="GO:0005615">
    <property type="term" value="C:extracellular space"/>
    <property type="evidence" value="ECO:0007669"/>
    <property type="project" value="InterPro"/>
</dbReference>
<sequence length="150" mass="16732">MPGDSAGSKWLLTSQCRRPPLDTKARQDPSDYQVLTPCMLISVLLWAPPPCFHSPERISVVPNQFLDHSKYPVIMGVNDGKRCLSCGWAGHPVLQLEVSVPEDRGTYRFESVAYPGWILCTSQESDKPLSITDRTGESAITEFYFKKISG</sequence>
<dbReference type="SMART" id="SM00125">
    <property type="entry name" value="IL1"/>
    <property type="match status" value="1"/>
</dbReference>
<proteinExistence type="inferred from homology"/>
<dbReference type="Gene3D" id="2.80.10.50">
    <property type="match status" value="1"/>
</dbReference>
<evidence type="ECO:0000256" key="2">
    <source>
        <dbReference type="ARBA" id="ARBA00010448"/>
    </source>
</evidence>
<dbReference type="Proteomes" id="UP000694393">
    <property type="component" value="Unplaced"/>
</dbReference>
<dbReference type="GO" id="GO:0010628">
    <property type="term" value="P:positive regulation of gene expression"/>
    <property type="evidence" value="ECO:0007669"/>
    <property type="project" value="TreeGrafter"/>
</dbReference>
<dbReference type="Ensembl" id="ENSPCET00000017801.1">
    <property type="protein sequence ID" value="ENSPCEP00000017198.1"/>
    <property type="gene ID" value="ENSPCEG00000013515.1"/>
</dbReference>
<evidence type="ECO:0000256" key="3">
    <source>
        <dbReference type="ARBA" id="ARBA00022525"/>
    </source>
</evidence>
<dbReference type="GO" id="GO:0019221">
    <property type="term" value="P:cytokine-mediated signaling pathway"/>
    <property type="evidence" value="ECO:0007669"/>
    <property type="project" value="TreeGrafter"/>
</dbReference>
<reference evidence="4" key="2">
    <citation type="submission" date="2025-09" db="UniProtKB">
        <authorList>
            <consortium name="Ensembl"/>
        </authorList>
    </citation>
    <scope>IDENTIFICATION</scope>
</reference>
<protein>
    <submittedName>
        <fullName evidence="4">Uncharacterized protein</fullName>
    </submittedName>
</protein>
<dbReference type="Pfam" id="PF00340">
    <property type="entry name" value="IL1"/>
    <property type="match status" value="1"/>
</dbReference>
<evidence type="ECO:0000313" key="4">
    <source>
        <dbReference type="Ensembl" id="ENSPCEP00000017198.1"/>
    </source>
</evidence>
<dbReference type="InterPro" id="IPR000975">
    <property type="entry name" value="IL-1_fam"/>
</dbReference>
<reference evidence="4" key="1">
    <citation type="submission" date="2025-08" db="UniProtKB">
        <authorList>
            <consortium name="Ensembl"/>
        </authorList>
    </citation>
    <scope>IDENTIFICATION</scope>
</reference>
<dbReference type="PANTHER" id="PTHR10078">
    <property type="entry name" value="INTERLEUKIN-1 FAMILY MEMBER"/>
    <property type="match status" value="1"/>
</dbReference>
<dbReference type="PANTHER" id="PTHR10078:SF28">
    <property type="entry name" value="INTERLEUKIN-1 RECEPTOR ANTAGONIST PROTEIN"/>
    <property type="match status" value="1"/>
</dbReference>
<evidence type="ECO:0000313" key="5">
    <source>
        <dbReference type="Proteomes" id="UP000694393"/>
    </source>
</evidence>
<comment type="similarity">
    <text evidence="2">Belongs to the IL-1 family.</text>
</comment>
<dbReference type="PROSITE" id="PS00253">
    <property type="entry name" value="INTERLEUKIN_1"/>
    <property type="match status" value="1"/>
</dbReference>
<dbReference type="AlphaFoldDB" id="A0A8C8SBH3"/>
<dbReference type="GO" id="GO:0071222">
    <property type="term" value="P:cellular response to lipopolysaccharide"/>
    <property type="evidence" value="ECO:0007669"/>
    <property type="project" value="TreeGrafter"/>
</dbReference>
<dbReference type="GO" id="GO:0002437">
    <property type="term" value="P:inflammatory response to antigenic stimulus"/>
    <property type="evidence" value="ECO:0007669"/>
    <property type="project" value="TreeGrafter"/>
</dbReference>
<dbReference type="GO" id="GO:0005125">
    <property type="term" value="F:cytokine activity"/>
    <property type="evidence" value="ECO:0007669"/>
    <property type="project" value="InterPro"/>
</dbReference>
<comment type="subcellular location">
    <subcellularLocation>
        <location evidence="1">Secreted</location>
    </subcellularLocation>
</comment>
<keyword evidence="5" id="KW-1185">Reference proteome</keyword>
<dbReference type="InterPro" id="IPR020877">
    <property type="entry name" value="IL-1_CS"/>
</dbReference>
<name>A0A8C8SBH3_9SAUR</name>
<dbReference type="InterPro" id="IPR008996">
    <property type="entry name" value="IL1/FGF"/>
</dbReference>
<keyword evidence="3" id="KW-0964">Secreted</keyword>
<evidence type="ECO:0000256" key="1">
    <source>
        <dbReference type="ARBA" id="ARBA00004613"/>
    </source>
</evidence>
<dbReference type="SUPFAM" id="SSF50353">
    <property type="entry name" value="Cytokine"/>
    <property type="match status" value="1"/>
</dbReference>
<organism evidence="4 5">
    <name type="scientific">Pelusios castaneus</name>
    <name type="common">West African mud turtle</name>
    <dbReference type="NCBI Taxonomy" id="367368"/>
    <lineage>
        <taxon>Eukaryota</taxon>
        <taxon>Metazoa</taxon>
        <taxon>Chordata</taxon>
        <taxon>Craniata</taxon>
        <taxon>Vertebrata</taxon>
        <taxon>Euteleostomi</taxon>
        <taxon>Archelosauria</taxon>
        <taxon>Testudinata</taxon>
        <taxon>Testudines</taxon>
        <taxon>Pleurodira</taxon>
        <taxon>Pelomedusidae</taxon>
        <taxon>Pelusios</taxon>
    </lineage>
</organism>
<accession>A0A8C8SBH3</accession>